<sequence length="147" mass="16023">MDAKGRAAIPAALRSTLEVNGAASRVVIALHDRSPCLVGFDPALLSSRATKLTAQADLRTNAGEEVDFNRARLSIGLTETASYDASGRFVLPAFFAMKAKIEKGAALFMGSNEYFEIWNLDVLDADPDVAPQIKEYARFRRAEWSAK</sequence>
<dbReference type="Gene3D" id="3.40.1550.20">
    <property type="entry name" value="Transcriptional regulator MraZ domain"/>
    <property type="match status" value="1"/>
</dbReference>
<dbReference type="PANTHER" id="PTHR34701:SF1">
    <property type="entry name" value="TRANSCRIPTIONAL REGULATOR MRAZ"/>
    <property type="match status" value="1"/>
</dbReference>
<dbReference type="GO" id="GO:2000143">
    <property type="term" value="P:negative regulation of DNA-templated transcription initiation"/>
    <property type="evidence" value="ECO:0007669"/>
    <property type="project" value="TreeGrafter"/>
</dbReference>
<dbReference type="InterPro" id="IPR035642">
    <property type="entry name" value="MraZ_N"/>
</dbReference>
<keyword evidence="1" id="KW-0238">DNA-binding</keyword>
<feature type="domain" description="SpoVT-AbrB" evidence="2">
    <location>
        <begin position="1"/>
        <end position="44"/>
    </location>
</feature>
<evidence type="ECO:0000256" key="1">
    <source>
        <dbReference type="PROSITE-ProRule" id="PRU01076"/>
    </source>
</evidence>
<dbReference type="InterPro" id="IPR037914">
    <property type="entry name" value="SpoVT-AbrB_sf"/>
</dbReference>
<dbReference type="PROSITE" id="PS51740">
    <property type="entry name" value="SPOVT_ABRB"/>
    <property type="match status" value="2"/>
</dbReference>
<dbReference type="EMBL" id="QFNN01000145">
    <property type="protein sequence ID" value="PZO87171.1"/>
    <property type="molecule type" value="Genomic_DNA"/>
</dbReference>
<dbReference type="PANTHER" id="PTHR34701">
    <property type="entry name" value="TRANSCRIPTIONAL REGULATOR MRAZ"/>
    <property type="match status" value="1"/>
</dbReference>
<protein>
    <submittedName>
        <fullName evidence="3">Division/cell wall cluster transcriptional repressor MraZ</fullName>
    </submittedName>
</protein>
<dbReference type="SUPFAM" id="SSF89447">
    <property type="entry name" value="AbrB/MazE/MraZ-like"/>
    <property type="match status" value="1"/>
</dbReference>
<dbReference type="CDD" id="cd16320">
    <property type="entry name" value="MraZ_N"/>
    <property type="match status" value="1"/>
</dbReference>
<name>A0A2W5BVN8_9SPHN</name>
<gene>
    <name evidence="3" type="ORF">DI623_15220</name>
</gene>
<dbReference type="Proteomes" id="UP000249066">
    <property type="component" value="Unassembled WGS sequence"/>
</dbReference>
<proteinExistence type="predicted"/>
<dbReference type="GO" id="GO:0003700">
    <property type="term" value="F:DNA-binding transcription factor activity"/>
    <property type="evidence" value="ECO:0007669"/>
    <property type="project" value="InterPro"/>
</dbReference>
<accession>A0A2W5BVN8</accession>
<dbReference type="AlphaFoldDB" id="A0A2W5BVN8"/>
<comment type="caution">
    <text evidence="3">The sequence shown here is derived from an EMBL/GenBank/DDBJ whole genome shotgun (WGS) entry which is preliminary data.</text>
</comment>
<evidence type="ECO:0000259" key="2">
    <source>
        <dbReference type="PROSITE" id="PS51740"/>
    </source>
</evidence>
<dbReference type="InterPro" id="IPR007159">
    <property type="entry name" value="SpoVT-AbrB_dom"/>
</dbReference>
<dbReference type="InterPro" id="IPR035644">
    <property type="entry name" value="MraZ_C"/>
</dbReference>
<evidence type="ECO:0000313" key="4">
    <source>
        <dbReference type="Proteomes" id="UP000249066"/>
    </source>
</evidence>
<dbReference type="GO" id="GO:0000976">
    <property type="term" value="F:transcription cis-regulatory region binding"/>
    <property type="evidence" value="ECO:0007669"/>
    <property type="project" value="TreeGrafter"/>
</dbReference>
<evidence type="ECO:0000313" key="3">
    <source>
        <dbReference type="EMBL" id="PZO87171.1"/>
    </source>
</evidence>
<dbReference type="CDD" id="cd16321">
    <property type="entry name" value="MraZ_C"/>
    <property type="match status" value="1"/>
</dbReference>
<dbReference type="InterPro" id="IPR038619">
    <property type="entry name" value="MraZ_sf"/>
</dbReference>
<dbReference type="InterPro" id="IPR003444">
    <property type="entry name" value="MraZ"/>
</dbReference>
<reference evidence="3 4" key="1">
    <citation type="submission" date="2017-08" db="EMBL/GenBank/DDBJ databases">
        <title>Infants hospitalized years apart are colonized by the same room-sourced microbial strains.</title>
        <authorList>
            <person name="Brooks B."/>
            <person name="Olm M.R."/>
            <person name="Firek B.A."/>
            <person name="Baker R."/>
            <person name="Thomas B.C."/>
            <person name="Morowitz M.J."/>
            <person name="Banfield J.F."/>
        </authorList>
    </citation>
    <scope>NUCLEOTIDE SEQUENCE [LARGE SCALE GENOMIC DNA]</scope>
    <source>
        <strain evidence="3">S2_018_000_R2_101</strain>
    </source>
</reference>
<organism evidence="3 4">
    <name type="scientific">Sphingomonas sanxanigenens</name>
    <dbReference type="NCBI Taxonomy" id="397260"/>
    <lineage>
        <taxon>Bacteria</taxon>
        <taxon>Pseudomonadati</taxon>
        <taxon>Pseudomonadota</taxon>
        <taxon>Alphaproteobacteria</taxon>
        <taxon>Sphingomonadales</taxon>
        <taxon>Sphingomonadaceae</taxon>
        <taxon>Sphingomonas</taxon>
    </lineage>
</organism>
<feature type="domain" description="SpoVT-AbrB" evidence="2">
    <location>
        <begin position="78"/>
        <end position="122"/>
    </location>
</feature>